<dbReference type="PROSITE" id="PS50987">
    <property type="entry name" value="HTH_ARSR_2"/>
    <property type="match status" value="1"/>
</dbReference>
<dbReference type="SUPFAM" id="SSF46785">
    <property type="entry name" value="Winged helix' DNA-binding domain"/>
    <property type="match status" value="1"/>
</dbReference>
<accession>A0ABV8RL22</accession>
<gene>
    <name evidence="3" type="ORF">ACFOWX_13245</name>
</gene>
<proteinExistence type="predicted"/>
<dbReference type="InterPro" id="IPR036388">
    <property type="entry name" value="WH-like_DNA-bd_sf"/>
</dbReference>
<sequence>MDRLLTLMRALADPTRLRIAILIRQLELSVGELVQILGQSQPRVSRHIRILDEAGLAERRKEGSWVFLRPGPQLLEESMNSLFAKSGHDDADIIDQDLKKLELVRAGRAEMAASYFEHHASEWDSLRSLHVAESEVEAAMQLYLNIAPLGRVLDIGTGTGRMIELFAHNADHFTAIDNSAEMLRLARAKLAALPAGGGDAAKIDIMLGDFNALPLPDASQDTILFHQVLHYAQAPERVIAEAARVLAPSGRMMIVDFAPHDKEELRSIHAHARLGFSNDLILRSFANGGLHLADHATLDGGELTVKIWLGQKQADGSQRRDPDSDLSQESSPHIRANPQIRPQIRPQVRPQVRIVK</sequence>
<dbReference type="InterPro" id="IPR013216">
    <property type="entry name" value="Methyltransf_11"/>
</dbReference>
<dbReference type="SUPFAM" id="SSF53335">
    <property type="entry name" value="S-adenosyl-L-methionine-dependent methyltransferases"/>
    <property type="match status" value="1"/>
</dbReference>
<comment type="caution">
    <text evidence="3">The sequence shown here is derived from an EMBL/GenBank/DDBJ whole genome shotgun (WGS) entry which is preliminary data.</text>
</comment>
<dbReference type="CDD" id="cd02440">
    <property type="entry name" value="AdoMet_MTases"/>
    <property type="match status" value="1"/>
</dbReference>
<dbReference type="CDD" id="cd00090">
    <property type="entry name" value="HTH_ARSR"/>
    <property type="match status" value="1"/>
</dbReference>
<organism evidence="3 4">
    <name type="scientific">Sphingorhabdus arenilitoris</name>
    <dbReference type="NCBI Taxonomy" id="1490041"/>
    <lineage>
        <taxon>Bacteria</taxon>
        <taxon>Pseudomonadati</taxon>
        <taxon>Pseudomonadota</taxon>
        <taxon>Alphaproteobacteria</taxon>
        <taxon>Sphingomonadales</taxon>
        <taxon>Sphingomonadaceae</taxon>
        <taxon>Sphingorhabdus</taxon>
    </lineage>
</organism>
<dbReference type="PANTHER" id="PTHR42912:SF93">
    <property type="entry name" value="N6-ADENOSINE-METHYLTRANSFERASE TMT1A"/>
    <property type="match status" value="1"/>
</dbReference>
<dbReference type="InterPro" id="IPR029063">
    <property type="entry name" value="SAM-dependent_MTases_sf"/>
</dbReference>
<protein>
    <submittedName>
        <fullName evidence="3">ArsR/SmtB family transcription factor</fullName>
    </submittedName>
</protein>
<feature type="region of interest" description="Disordered" evidence="1">
    <location>
        <begin position="312"/>
        <end position="341"/>
    </location>
</feature>
<dbReference type="InterPro" id="IPR036390">
    <property type="entry name" value="WH_DNA-bd_sf"/>
</dbReference>
<dbReference type="PANTHER" id="PTHR42912">
    <property type="entry name" value="METHYLTRANSFERASE"/>
    <property type="match status" value="1"/>
</dbReference>
<dbReference type="PRINTS" id="PR00778">
    <property type="entry name" value="HTHARSR"/>
</dbReference>
<evidence type="ECO:0000259" key="2">
    <source>
        <dbReference type="PROSITE" id="PS50987"/>
    </source>
</evidence>
<feature type="domain" description="HTH arsR-type" evidence="2">
    <location>
        <begin position="1"/>
        <end position="90"/>
    </location>
</feature>
<dbReference type="InterPro" id="IPR050508">
    <property type="entry name" value="Methyltransf_Superfamily"/>
</dbReference>
<dbReference type="NCBIfam" id="NF033788">
    <property type="entry name" value="HTH_metalloreg"/>
    <property type="match status" value="1"/>
</dbReference>
<dbReference type="Proteomes" id="UP001595887">
    <property type="component" value="Unassembled WGS sequence"/>
</dbReference>
<dbReference type="Gene3D" id="1.10.10.10">
    <property type="entry name" value="Winged helix-like DNA-binding domain superfamily/Winged helix DNA-binding domain"/>
    <property type="match status" value="1"/>
</dbReference>
<dbReference type="SMART" id="SM00418">
    <property type="entry name" value="HTH_ARSR"/>
    <property type="match status" value="1"/>
</dbReference>
<name>A0ABV8RL22_9SPHN</name>
<dbReference type="Gene3D" id="3.40.50.150">
    <property type="entry name" value="Vaccinia Virus protein VP39"/>
    <property type="match status" value="1"/>
</dbReference>
<evidence type="ECO:0000313" key="4">
    <source>
        <dbReference type="Proteomes" id="UP001595887"/>
    </source>
</evidence>
<evidence type="ECO:0000313" key="3">
    <source>
        <dbReference type="EMBL" id="MFC4293384.1"/>
    </source>
</evidence>
<keyword evidence="4" id="KW-1185">Reference proteome</keyword>
<evidence type="ECO:0000256" key="1">
    <source>
        <dbReference type="SAM" id="MobiDB-lite"/>
    </source>
</evidence>
<dbReference type="InterPro" id="IPR011991">
    <property type="entry name" value="ArsR-like_HTH"/>
</dbReference>
<dbReference type="Pfam" id="PF01022">
    <property type="entry name" value="HTH_5"/>
    <property type="match status" value="1"/>
</dbReference>
<dbReference type="RefSeq" id="WP_381424887.1">
    <property type="nucleotide sequence ID" value="NZ_JBHSDH010000013.1"/>
</dbReference>
<dbReference type="Pfam" id="PF08241">
    <property type="entry name" value="Methyltransf_11"/>
    <property type="match status" value="1"/>
</dbReference>
<dbReference type="EMBL" id="JBHSDH010000013">
    <property type="protein sequence ID" value="MFC4293384.1"/>
    <property type="molecule type" value="Genomic_DNA"/>
</dbReference>
<dbReference type="InterPro" id="IPR001845">
    <property type="entry name" value="HTH_ArsR_DNA-bd_dom"/>
</dbReference>
<reference evidence="4" key="1">
    <citation type="journal article" date="2019" name="Int. J. Syst. Evol. Microbiol.">
        <title>The Global Catalogue of Microorganisms (GCM) 10K type strain sequencing project: providing services to taxonomists for standard genome sequencing and annotation.</title>
        <authorList>
            <consortium name="The Broad Institute Genomics Platform"/>
            <consortium name="The Broad Institute Genome Sequencing Center for Infectious Disease"/>
            <person name="Wu L."/>
            <person name="Ma J."/>
        </authorList>
    </citation>
    <scope>NUCLEOTIDE SEQUENCE [LARGE SCALE GENOMIC DNA]</scope>
    <source>
        <strain evidence="4">CECT 8531</strain>
    </source>
</reference>